<evidence type="ECO:0000313" key="3">
    <source>
        <dbReference type="Proteomes" id="UP000283433"/>
    </source>
</evidence>
<gene>
    <name evidence="2" type="ORF">BCY91_11580</name>
</gene>
<keyword evidence="1" id="KW-0812">Transmembrane</keyword>
<dbReference type="InterPro" id="IPR032820">
    <property type="entry name" value="ATPase_put"/>
</dbReference>
<keyword evidence="1" id="KW-1133">Transmembrane helix</keyword>
<name>A0A419S2C2_9SPHI</name>
<keyword evidence="3" id="KW-1185">Reference proteome</keyword>
<proteinExistence type="predicted"/>
<comment type="caution">
    <text evidence="2">The sequence shown here is derived from an EMBL/GenBank/DDBJ whole genome shotgun (WGS) entry which is preliminary data.</text>
</comment>
<evidence type="ECO:0000313" key="2">
    <source>
        <dbReference type="EMBL" id="RKD12874.1"/>
    </source>
</evidence>
<evidence type="ECO:0008006" key="4">
    <source>
        <dbReference type="Google" id="ProtNLM"/>
    </source>
</evidence>
<protein>
    <recommendedName>
        <fullName evidence="4">ATPase F0F1</fullName>
    </recommendedName>
</protein>
<reference evidence="2 3" key="1">
    <citation type="submission" date="2016-07" db="EMBL/GenBank/DDBJ databases">
        <title>Genome of Pelobium manganitolerans.</title>
        <authorList>
            <person name="Wu S."/>
            <person name="Wang G."/>
        </authorList>
    </citation>
    <scope>NUCLEOTIDE SEQUENCE [LARGE SCALE GENOMIC DNA]</scope>
    <source>
        <strain evidence="2 3">YS-25</strain>
    </source>
</reference>
<dbReference type="RefSeq" id="WP_120183102.1">
    <property type="nucleotide sequence ID" value="NZ_MBTA01000029.1"/>
</dbReference>
<dbReference type="Proteomes" id="UP000283433">
    <property type="component" value="Unassembled WGS sequence"/>
</dbReference>
<keyword evidence="1" id="KW-0472">Membrane</keyword>
<evidence type="ECO:0000256" key="1">
    <source>
        <dbReference type="SAM" id="Phobius"/>
    </source>
</evidence>
<dbReference type="AlphaFoldDB" id="A0A419S2C2"/>
<feature type="transmembrane region" description="Helical" evidence="1">
    <location>
        <begin position="20"/>
        <end position="39"/>
    </location>
</feature>
<dbReference type="OrthoDB" id="9798708at2"/>
<sequence length="74" mass="8178">MEQKKQPENGKRPLNAYVKYSALGFQMIGIIGAFTFAGYKLDQSRESATPIYTAILSLVGVAIALYFVFKGINK</sequence>
<dbReference type="EMBL" id="MBTA01000029">
    <property type="protein sequence ID" value="RKD12874.1"/>
    <property type="molecule type" value="Genomic_DNA"/>
</dbReference>
<dbReference type="Pfam" id="PF09527">
    <property type="entry name" value="ATPase_gene1"/>
    <property type="match status" value="1"/>
</dbReference>
<accession>A0A419S2C2</accession>
<organism evidence="2 3">
    <name type="scientific">Pelobium manganitolerans</name>
    <dbReference type="NCBI Taxonomy" id="1842495"/>
    <lineage>
        <taxon>Bacteria</taxon>
        <taxon>Pseudomonadati</taxon>
        <taxon>Bacteroidota</taxon>
        <taxon>Sphingobacteriia</taxon>
        <taxon>Sphingobacteriales</taxon>
        <taxon>Sphingobacteriaceae</taxon>
        <taxon>Pelobium</taxon>
    </lineage>
</organism>
<feature type="transmembrane region" description="Helical" evidence="1">
    <location>
        <begin position="51"/>
        <end position="69"/>
    </location>
</feature>